<feature type="region of interest" description="Disordered" evidence="1">
    <location>
        <begin position="1"/>
        <end position="28"/>
    </location>
</feature>
<protein>
    <submittedName>
        <fullName evidence="2">Uncharacterized protein</fullName>
    </submittedName>
</protein>
<dbReference type="AlphaFoldDB" id="A0A1X0RDT8"/>
<proteinExistence type="predicted"/>
<accession>A0A1X0RDT8</accession>
<gene>
    <name evidence="2" type="ORF">BCV72DRAFT_316334</name>
</gene>
<dbReference type="Proteomes" id="UP000242414">
    <property type="component" value="Unassembled WGS sequence"/>
</dbReference>
<dbReference type="VEuPathDB" id="FungiDB:BCV72DRAFT_316334"/>
<feature type="non-terminal residue" evidence="2">
    <location>
        <position position="1"/>
    </location>
</feature>
<organism evidence="2">
    <name type="scientific">Rhizopus microsporus var. microsporus</name>
    <dbReference type="NCBI Taxonomy" id="86635"/>
    <lineage>
        <taxon>Eukaryota</taxon>
        <taxon>Fungi</taxon>
        <taxon>Fungi incertae sedis</taxon>
        <taxon>Mucoromycota</taxon>
        <taxon>Mucoromycotina</taxon>
        <taxon>Mucoromycetes</taxon>
        <taxon>Mucorales</taxon>
        <taxon>Mucorineae</taxon>
        <taxon>Rhizopodaceae</taxon>
        <taxon>Rhizopus</taxon>
    </lineage>
</organism>
<dbReference type="OrthoDB" id="2271149at2759"/>
<dbReference type="EMBL" id="KV921869">
    <property type="protein sequence ID" value="ORE10081.1"/>
    <property type="molecule type" value="Genomic_DNA"/>
</dbReference>
<evidence type="ECO:0000313" key="2">
    <source>
        <dbReference type="EMBL" id="ORE10081.1"/>
    </source>
</evidence>
<evidence type="ECO:0000256" key="1">
    <source>
        <dbReference type="SAM" id="MobiDB-lite"/>
    </source>
</evidence>
<reference evidence="2" key="1">
    <citation type="journal article" date="2016" name="Proc. Natl. Acad. Sci. U.S.A.">
        <title>Lipid metabolic changes in an early divergent fungus govern the establishment of a mutualistic symbiosis with endobacteria.</title>
        <authorList>
            <person name="Lastovetsky O.A."/>
            <person name="Gaspar M.L."/>
            <person name="Mondo S.J."/>
            <person name="LaButti K.M."/>
            <person name="Sandor L."/>
            <person name="Grigoriev I.V."/>
            <person name="Henry S.A."/>
            <person name="Pawlowska T.E."/>
        </authorList>
    </citation>
    <scope>NUCLEOTIDE SEQUENCE [LARGE SCALE GENOMIC DNA]</scope>
    <source>
        <strain evidence="2">ATCC 52814</strain>
    </source>
</reference>
<name>A0A1X0RDT8_RHIZD</name>
<sequence length="97" mass="10785">SKASSVFKDADRATGSSSTVQRKRTAENPGLTFRHFSHELCCFEIGLNDCGPNDTKEMNESSIKTPIMMKNFCAHLVSQYKMEPKNIKIMGIIISGK</sequence>